<keyword evidence="2" id="KW-1185">Reference proteome</keyword>
<dbReference type="InParanoid" id="A2F8D3"/>
<protein>
    <submittedName>
        <fullName evidence="1">Uncharacterized protein</fullName>
    </submittedName>
</protein>
<dbReference type="Proteomes" id="UP000001542">
    <property type="component" value="Unassembled WGS sequence"/>
</dbReference>
<reference evidence="1" key="1">
    <citation type="submission" date="2006-10" db="EMBL/GenBank/DDBJ databases">
        <authorList>
            <person name="Amadeo P."/>
            <person name="Zhao Q."/>
            <person name="Wortman J."/>
            <person name="Fraser-Liggett C."/>
            <person name="Carlton J."/>
        </authorList>
    </citation>
    <scope>NUCLEOTIDE SEQUENCE</scope>
    <source>
        <strain evidence="1">G3</strain>
    </source>
</reference>
<evidence type="ECO:0000313" key="2">
    <source>
        <dbReference type="Proteomes" id="UP000001542"/>
    </source>
</evidence>
<reference evidence="1" key="2">
    <citation type="journal article" date="2007" name="Science">
        <title>Draft genome sequence of the sexually transmitted pathogen Trichomonas vaginalis.</title>
        <authorList>
            <person name="Carlton J.M."/>
            <person name="Hirt R.P."/>
            <person name="Silva J.C."/>
            <person name="Delcher A.L."/>
            <person name="Schatz M."/>
            <person name="Zhao Q."/>
            <person name="Wortman J.R."/>
            <person name="Bidwell S.L."/>
            <person name="Alsmark U.C.M."/>
            <person name="Besteiro S."/>
            <person name="Sicheritz-Ponten T."/>
            <person name="Noel C.J."/>
            <person name="Dacks J.B."/>
            <person name="Foster P.G."/>
            <person name="Simillion C."/>
            <person name="Van de Peer Y."/>
            <person name="Miranda-Saavedra D."/>
            <person name="Barton G.J."/>
            <person name="Westrop G.D."/>
            <person name="Mueller S."/>
            <person name="Dessi D."/>
            <person name="Fiori P.L."/>
            <person name="Ren Q."/>
            <person name="Paulsen I."/>
            <person name="Zhang H."/>
            <person name="Bastida-Corcuera F.D."/>
            <person name="Simoes-Barbosa A."/>
            <person name="Brown M.T."/>
            <person name="Hayes R.D."/>
            <person name="Mukherjee M."/>
            <person name="Okumura C.Y."/>
            <person name="Schneider R."/>
            <person name="Smith A.J."/>
            <person name="Vanacova S."/>
            <person name="Villalvazo M."/>
            <person name="Haas B.J."/>
            <person name="Pertea M."/>
            <person name="Feldblyum T.V."/>
            <person name="Utterback T.R."/>
            <person name="Shu C.L."/>
            <person name="Osoegawa K."/>
            <person name="de Jong P.J."/>
            <person name="Hrdy I."/>
            <person name="Horvathova L."/>
            <person name="Zubacova Z."/>
            <person name="Dolezal P."/>
            <person name="Malik S.B."/>
            <person name="Logsdon J.M. Jr."/>
            <person name="Henze K."/>
            <person name="Gupta A."/>
            <person name="Wang C.C."/>
            <person name="Dunne R.L."/>
            <person name="Upcroft J.A."/>
            <person name="Upcroft P."/>
            <person name="White O."/>
            <person name="Salzberg S.L."/>
            <person name="Tang P."/>
            <person name="Chiu C.-H."/>
            <person name="Lee Y.-S."/>
            <person name="Embley T.M."/>
            <person name="Coombs G.H."/>
            <person name="Mottram J.C."/>
            <person name="Tachezy J."/>
            <person name="Fraser-Liggett C.M."/>
            <person name="Johnson P.J."/>
        </authorList>
    </citation>
    <scope>NUCLEOTIDE SEQUENCE [LARGE SCALE GENOMIC DNA]</scope>
    <source>
        <strain evidence="1">G3</strain>
    </source>
</reference>
<dbReference type="RefSeq" id="XP_001311765.1">
    <property type="nucleotide sequence ID" value="XM_001311764.1"/>
</dbReference>
<evidence type="ECO:0000313" key="1">
    <source>
        <dbReference type="EMBL" id="EAX98835.1"/>
    </source>
</evidence>
<dbReference type="KEGG" id="tva:4756637"/>
<dbReference type="VEuPathDB" id="TrichDB:TVAGG3_0365580"/>
<dbReference type="VEuPathDB" id="TrichDB:TVAG_409730"/>
<gene>
    <name evidence="1" type="ORF">TVAG_409730</name>
</gene>
<accession>A2F8D3</accession>
<organism evidence="1 2">
    <name type="scientific">Trichomonas vaginalis (strain ATCC PRA-98 / G3)</name>
    <dbReference type="NCBI Taxonomy" id="412133"/>
    <lineage>
        <taxon>Eukaryota</taxon>
        <taxon>Metamonada</taxon>
        <taxon>Parabasalia</taxon>
        <taxon>Trichomonadida</taxon>
        <taxon>Trichomonadidae</taxon>
        <taxon>Trichomonas</taxon>
    </lineage>
</organism>
<dbReference type="EMBL" id="DS113660">
    <property type="protein sequence ID" value="EAX98835.1"/>
    <property type="molecule type" value="Genomic_DNA"/>
</dbReference>
<dbReference type="AlphaFoldDB" id="A2F8D3"/>
<name>A2F8D3_TRIV3</name>
<sequence>MRFAKSNSILSYSFKMDINFLDPNSRVATRSLYKITANKETNGQITISYSSVVAYANVKSQVITETSSTFLWWEFDKQRSIQWRPLNNVELDQVSDFLQRAAASQESKLRSK</sequence>
<proteinExistence type="predicted"/>